<dbReference type="PANTHER" id="PTHR30185:SF15">
    <property type="entry name" value="CRYPTIC BETA-GLUCOSIDE BGL OPERON ANTITERMINATOR"/>
    <property type="match status" value="1"/>
</dbReference>
<dbReference type="InterPro" id="IPR036650">
    <property type="entry name" value="CAT_RNA-bd_dom_sf"/>
</dbReference>
<keyword evidence="4" id="KW-1185">Reference proteome</keyword>
<dbReference type="Gene3D" id="2.30.24.10">
    <property type="entry name" value="CAT RNA-binding domain"/>
    <property type="match status" value="1"/>
</dbReference>
<reference evidence="3 4" key="1">
    <citation type="submission" date="2021-03" db="EMBL/GenBank/DDBJ databases">
        <title>Genomic Encyclopedia of Type Strains, Phase IV (KMG-IV): sequencing the most valuable type-strain genomes for metagenomic binning, comparative biology and taxonomic classification.</title>
        <authorList>
            <person name="Goeker M."/>
        </authorList>
    </citation>
    <scope>NUCLEOTIDE SEQUENCE [LARGE SCALE GENOMIC DNA]</scope>
    <source>
        <strain evidence="3 4">DSM 101872</strain>
    </source>
</reference>
<dbReference type="InterPro" id="IPR036634">
    <property type="entry name" value="PRD_sf"/>
</dbReference>
<dbReference type="SUPFAM" id="SSF50151">
    <property type="entry name" value="SacY-like RNA-binding domain"/>
    <property type="match status" value="1"/>
</dbReference>
<dbReference type="PROSITE" id="PS51372">
    <property type="entry name" value="PRD_2"/>
    <property type="match status" value="2"/>
</dbReference>
<dbReference type="PANTHER" id="PTHR30185">
    <property type="entry name" value="CRYPTIC BETA-GLUCOSIDE BGL OPERON ANTITERMINATOR"/>
    <property type="match status" value="1"/>
</dbReference>
<keyword evidence="1" id="KW-0677">Repeat</keyword>
<proteinExistence type="predicted"/>
<dbReference type="Proteomes" id="UP001519292">
    <property type="component" value="Unassembled WGS sequence"/>
</dbReference>
<dbReference type="Gene3D" id="1.10.1790.10">
    <property type="entry name" value="PRD domain"/>
    <property type="match status" value="2"/>
</dbReference>
<evidence type="ECO:0000313" key="4">
    <source>
        <dbReference type="Proteomes" id="UP001519292"/>
    </source>
</evidence>
<dbReference type="InterPro" id="IPR050661">
    <property type="entry name" value="BglG_antiterminators"/>
</dbReference>
<dbReference type="Pfam" id="PF03123">
    <property type="entry name" value="CAT_RBD"/>
    <property type="match status" value="1"/>
</dbReference>
<dbReference type="SMART" id="SM01061">
    <property type="entry name" value="CAT_RBD"/>
    <property type="match status" value="1"/>
</dbReference>
<dbReference type="SUPFAM" id="SSF63520">
    <property type="entry name" value="PTS-regulatory domain, PRD"/>
    <property type="match status" value="2"/>
</dbReference>
<name>A0ABS4MG32_9LACO</name>
<evidence type="ECO:0000313" key="3">
    <source>
        <dbReference type="EMBL" id="MBP2058646.1"/>
    </source>
</evidence>
<feature type="domain" description="PRD" evidence="2">
    <location>
        <begin position="62"/>
        <end position="168"/>
    </location>
</feature>
<sequence length="282" mass="32767">MIVIKALNNSAALVRNAEDKEEIVLGKGIGFGLKMGDKIDESRIKRRFVLASDQVDFKQLQSIKADTFDLTNQVVQLVEPLLDIKFSSMQYLALADHIDFAITRAKDNIDVNINNTRWEVKNLFPKEFRAANEVINFINNQMDIELPASEMVLMTYHLVNAESDDSQVQETVQITNLINGIISIIQYEYKIELDTDSFNYSRFITHLRALLVRLLRNQPTDTAELDSSLLSFMKIKYHHAYETVERIDKFLNSKMDWELKPDDKFYLVLHIWRVTSRQEESK</sequence>
<dbReference type="InterPro" id="IPR004341">
    <property type="entry name" value="CAT_RNA-bd_dom"/>
</dbReference>
<evidence type="ECO:0000259" key="2">
    <source>
        <dbReference type="PROSITE" id="PS51372"/>
    </source>
</evidence>
<protein>
    <submittedName>
        <fullName evidence="3">Beta-glucoside operon transcriptional antiterminator</fullName>
    </submittedName>
</protein>
<organism evidence="3 4">
    <name type="scientific">Lactobacillus colini</name>
    <dbReference type="NCBI Taxonomy" id="1819254"/>
    <lineage>
        <taxon>Bacteria</taxon>
        <taxon>Bacillati</taxon>
        <taxon>Bacillota</taxon>
        <taxon>Bacilli</taxon>
        <taxon>Lactobacillales</taxon>
        <taxon>Lactobacillaceae</taxon>
        <taxon>Lactobacillus</taxon>
    </lineage>
</organism>
<feature type="domain" description="PRD" evidence="2">
    <location>
        <begin position="169"/>
        <end position="281"/>
    </location>
</feature>
<dbReference type="RefSeq" id="WP_209687376.1">
    <property type="nucleotide sequence ID" value="NZ_JAGGLU010000012.1"/>
</dbReference>
<dbReference type="EMBL" id="JAGGLU010000012">
    <property type="protein sequence ID" value="MBP2058646.1"/>
    <property type="molecule type" value="Genomic_DNA"/>
</dbReference>
<comment type="caution">
    <text evidence="3">The sequence shown here is derived from an EMBL/GenBank/DDBJ whole genome shotgun (WGS) entry which is preliminary data.</text>
</comment>
<dbReference type="InterPro" id="IPR011608">
    <property type="entry name" value="PRD"/>
</dbReference>
<gene>
    <name evidence="3" type="ORF">J2Z60_001834</name>
</gene>
<evidence type="ECO:0000256" key="1">
    <source>
        <dbReference type="ARBA" id="ARBA00022737"/>
    </source>
</evidence>
<dbReference type="Pfam" id="PF00874">
    <property type="entry name" value="PRD"/>
    <property type="match status" value="2"/>
</dbReference>
<accession>A0ABS4MG32</accession>